<organism evidence="3 4">
    <name type="scientific">Actinoplanes italicus</name>
    <dbReference type="NCBI Taxonomy" id="113567"/>
    <lineage>
        <taxon>Bacteria</taxon>
        <taxon>Bacillati</taxon>
        <taxon>Actinomycetota</taxon>
        <taxon>Actinomycetes</taxon>
        <taxon>Micromonosporales</taxon>
        <taxon>Micromonosporaceae</taxon>
        <taxon>Actinoplanes</taxon>
    </lineage>
</organism>
<dbReference type="AlphaFoldDB" id="A0A2T0KF76"/>
<proteinExistence type="inferred from homology"/>
<dbReference type="Proteomes" id="UP000239415">
    <property type="component" value="Unassembled WGS sequence"/>
</dbReference>
<comment type="similarity">
    <text evidence="1 2">Belongs to the short-chain dehydrogenases/reductases (SDR) family.</text>
</comment>
<dbReference type="InterPro" id="IPR050259">
    <property type="entry name" value="SDR"/>
</dbReference>
<dbReference type="RefSeq" id="WP_170153862.1">
    <property type="nucleotide sequence ID" value="NZ_BOMO01000035.1"/>
</dbReference>
<dbReference type="PROSITE" id="PS00061">
    <property type="entry name" value="ADH_SHORT"/>
    <property type="match status" value="1"/>
</dbReference>
<dbReference type="PRINTS" id="PR00080">
    <property type="entry name" value="SDRFAMILY"/>
</dbReference>
<accession>A0A2T0KF76</accession>
<dbReference type="GO" id="GO:0032787">
    <property type="term" value="P:monocarboxylic acid metabolic process"/>
    <property type="evidence" value="ECO:0007669"/>
    <property type="project" value="UniProtKB-ARBA"/>
</dbReference>
<protein>
    <submittedName>
        <fullName evidence="3">3-oxoacyl-[acyl-carrier protein] reductase</fullName>
    </submittedName>
</protein>
<sequence length="250" mass="26347">MTGIAIITGGGDGLGRELAYGFARSGYGVVVADVDERAARACVAGLGEYGTPARAVRADVRQGDDLDLVVQAARELGGPHVLVNNAGGWTPEQQYPEASAAEWAATVDLNLLAPMRLTQRVLEPMRERGGGAIVNIASSGGVGFEAYGSPEYGAAKAGLIRFTSSLAALDGIRVMCVAPDWIGLDRAHIQWQRMSVAERYRSGPLIPPSEVVAVVLDLVRHGVGGTVVEMWGGRQPIVRTPRRDQSGQSS</sequence>
<reference evidence="3 4" key="1">
    <citation type="submission" date="2018-03" db="EMBL/GenBank/DDBJ databases">
        <title>Genomic Encyclopedia of Archaeal and Bacterial Type Strains, Phase II (KMG-II): from individual species to whole genera.</title>
        <authorList>
            <person name="Goeker M."/>
        </authorList>
    </citation>
    <scope>NUCLEOTIDE SEQUENCE [LARGE SCALE GENOMIC DNA]</scope>
    <source>
        <strain evidence="3 4">DSM 43146</strain>
    </source>
</reference>
<keyword evidence="4" id="KW-1185">Reference proteome</keyword>
<dbReference type="PANTHER" id="PTHR42879:SF2">
    <property type="entry name" value="3-OXOACYL-[ACYL-CARRIER-PROTEIN] REDUCTASE FABG"/>
    <property type="match status" value="1"/>
</dbReference>
<dbReference type="InterPro" id="IPR002347">
    <property type="entry name" value="SDR_fam"/>
</dbReference>
<evidence type="ECO:0000256" key="1">
    <source>
        <dbReference type="ARBA" id="ARBA00006484"/>
    </source>
</evidence>
<dbReference type="Pfam" id="PF00106">
    <property type="entry name" value="adh_short"/>
    <property type="match status" value="1"/>
</dbReference>
<dbReference type="CDD" id="cd05233">
    <property type="entry name" value="SDR_c"/>
    <property type="match status" value="1"/>
</dbReference>
<name>A0A2T0KF76_9ACTN</name>
<dbReference type="PANTHER" id="PTHR42879">
    <property type="entry name" value="3-OXOACYL-(ACYL-CARRIER-PROTEIN) REDUCTASE"/>
    <property type="match status" value="1"/>
</dbReference>
<evidence type="ECO:0000256" key="2">
    <source>
        <dbReference type="RuleBase" id="RU000363"/>
    </source>
</evidence>
<evidence type="ECO:0000313" key="3">
    <source>
        <dbReference type="EMBL" id="PRX22026.1"/>
    </source>
</evidence>
<dbReference type="Gene3D" id="3.40.50.720">
    <property type="entry name" value="NAD(P)-binding Rossmann-like Domain"/>
    <property type="match status" value="1"/>
</dbReference>
<comment type="caution">
    <text evidence="3">The sequence shown here is derived from an EMBL/GenBank/DDBJ whole genome shotgun (WGS) entry which is preliminary data.</text>
</comment>
<evidence type="ECO:0000313" key="4">
    <source>
        <dbReference type="Proteomes" id="UP000239415"/>
    </source>
</evidence>
<gene>
    <name evidence="3" type="ORF">CLV67_105203</name>
</gene>
<dbReference type="EMBL" id="PVMZ01000005">
    <property type="protein sequence ID" value="PRX22026.1"/>
    <property type="molecule type" value="Genomic_DNA"/>
</dbReference>
<dbReference type="InterPro" id="IPR036291">
    <property type="entry name" value="NAD(P)-bd_dom_sf"/>
</dbReference>
<dbReference type="InterPro" id="IPR020904">
    <property type="entry name" value="Sc_DH/Rdtase_CS"/>
</dbReference>
<dbReference type="SUPFAM" id="SSF51735">
    <property type="entry name" value="NAD(P)-binding Rossmann-fold domains"/>
    <property type="match status" value="1"/>
</dbReference>
<dbReference type="PRINTS" id="PR00081">
    <property type="entry name" value="GDHRDH"/>
</dbReference>